<dbReference type="OrthoDB" id="9973504at2"/>
<name>A0A1H3L9T3_9MICO</name>
<evidence type="ECO:0000313" key="3">
    <source>
        <dbReference type="EMBL" id="SDY61056.1"/>
    </source>
</evidence>
<sequence>MLGTHADRARVRALEHAVYRPGASVDAETELSALLARLHAQHDALDRAVEASGMLDPGESGQPVITTHPDSPAPPVPVSVSVGDRPAPRWWTRSRILIAAVGFVAVVAVAVGVVQASVPPSSLEVFAQAAEPADEGRSDFVNQVLLQGVMGAGPVRYLGEQHGVRVFAALVGDTFHNPADPQEGVCLTGFLGSDRLDSSTTNCALRADFDRLGVALFFTETASGELESSATAEATRALVWGPTGGLREVVGEELDRLVAAGCASNLSFRAREDCVG</sequence>
<keyword evidence="2" id="KW-1133">Transmembrane helix</keyword>
<protein>
    <submittedName>
        <fullName evidence="3">Uncharacterized protein</fullName>
    </submittedName>
</protein>
<accession>A0A1H3L9T3</accession>
<keyword evidence="4" id="KW-1185">Reference proteome</keyword>
<evidence type="ECO:0000313" key="4">
    <source>
        <dbReference type="Proteomes" id="UP000198891"/>
    </source>
</evidence>
<dbReference type="Proteomes" id="UP000198891">
    <property type="component" value="Unassembled WGS sequence"/>
</dbReference>
<evidence type="ECO:0000256" key="1">
    <source>
        <dbReference type="SAM" id="MobiDB-lite"/>
    </source>
</evidence>
<reference evidence="3 4" key="1">
    <citation type="submission" date="2016-10" db="EMBL/GenBank/DDBJ databases">
        <authorList>
            <person name="de Groot N.N."/>
        </authorList>
    </citation>
    <scope>NUCLEOTIDE SEQUENCE [LARGE SCALE GENOMIC DNA]</scope>
    <source>
        <strain evidence="3 4">CGMCC 4.3491</strain>
    </source>
</reference>
<feature type="region of interest" description="Disordered" evidence="1">
    <location>
        <begin position="53"/>
        <end position="80"/>
    </location>
</feature>
<feature type="transmembrane region" description="Helical" evidence="2">
    <location>
        <begin position="96"/>
        <end position="118"/>
    </location>
</feature>
<dbReference type="RefSeq" id="WP_092549301.1">
    <property type="nucleotide sequence ID" value="NZ_FNPZ01000001.1"/>
</dbReference>
<keyword evidence="2" id="KW-0472">Membrane</keyword>
<dbReference type="EMBL" id="FNPZ01000001">
    <property type="protein sequence ID" value="SDY61056.1"/>
    <property type="molecule type" value="Genomic_DNA"/>
</dbReference>
<keyword evidence="2" id="KW-0812">Transmembrane</keyword>
<gene>
    <name evidence="3" type="ORF">SAMN05216554_0887</name>
</gene>
<dbReference type="AlphaFoldDB" id="A0A1H3L9T3"/>
<organism evidence="3 4">
    <name type="scientific">Herbiconiux ginsengi</name>
    <dbReference type="NCBI Taxonomy" id="381665"/>
    <lineage>
        <taxon>Bacteria</taxon>
        <taxon>Bacillati</taxon>
        <taxon>Actinomycetota</taxon>
        <taxon>Actinomycetes</taxon>
        <taxon>Micrococcales</taxon>
        <taxon>Microbacteriaceae</taxon>
        <taxon>Herbiconiux</taxon>
    </lineage>
</organism>
<proteinExistence type="predicted"/>
<evidence type="ECO:0000256" key="2">
    <source>
        <dbReference type="SAM" id="Phobius"/>
    </source>
</evidence>